<dbReference type="GeneID" id="43653438"/>
<sequence>MTSDDRRCYSYFQFHVAPEIASFTSLLWRKLVLQMTEAEPAVLHAVIGLSAISQSVSAACKAQKHAISLKYDPWRQFGLEQLGRSFALLSRRHSSHDPQLVQVTLLCCLIFIVCDLLQHQYNHAFNHLQNGIQVLSELRYGRALISQVSVEQELVAVFTATREPKAPHSAANSQSSGCPRRRVQPIHRASVPARASS</sequence>
<dbReference type="PANTHER" id="PTHR36206">
    <property type="entry name" value="ASPERCRYPTIN BIOSYNTHESIS CLUSTER-SPECIFIC TRANSCRIPTION REGULATOR ATNN-RELATED"/>
    <property type="match status" value="1"/>
</dbReference>
<keyword evidence="6" id="KW-0539">Nucleus</keyword>
<evidence type="ECO:0000256" key="2">
    <source>
        <dbReference type="ARBA" id="ARBA00022833"/>
    </source>
</evidence>
<keyword evidence="5" id="KW-0804">Transcription</keyword>
<dbReference type="GO" id="GO:0046872">
    <property type="term" value="F:metal ion binding"/>
    <property type="evidence" value="ECO:0007669"/>
    <property type="project" value="UniProtKB-KW"/>
</dbReference>
<name>A0A5N6ZP42_9EURO</name>
<evidence type="ECO:0000256" key="7">
    <source>
        <dbReference type="SAM" id="MobiDB-lite"/>
    </source>
</evidence>
<evidence type="ECO:0000313" key="8">
    <source>
        <dbReference type="EMBL" id="KAE8358609.1"/>
    </source>
</evidence>
<keyword evidence="9" id="KW-1185">Reference proteome</keyword>
<dbReference type="InterPro" id="IPR021858">
    <property type="entry name" value="Fun_TF"/>
</dbReference>
<evidence type="ECO:0000256" key="1">
    <source>
        <dbReference type="ARBA" id="ARBA00022723"/>
    </source>
</evidence>
<keyword evidence="4" id="KW-0238">DNA-binding</keyword>
<keyword evidence="2" id="KW-0862">Zinc</keyword>
<evidence type="ECO:0000256" key="3">
    <source>
        <dbReference type="ARBA" id="ARBA00023015"/>
    </source>
</evidence>
<feature type="region of interest" description="Disordered" evidence="7">
    <location>
        <begin position="163"/>
        <end position="197"/>
    </location>
</feature>
<protein>
    <recommendedName>
        <fullName evidence="10">Fungal-specific transcription factor domain-containing protein</fullName>
    </recommendedName>
</protein>
<evidence type="ECO:0000256" key="6">
    <source>
        <dbReference type="ARBA" id="ARBA00023242"/>
    </source>
</evidence>
<accession>A0A5N6ZP42</accession>
<dbReference type="Proteomes" id="UP000326268">
    <property type="component" value="Unassembled WGS sequence"/>
</dbReference>
<dbReference type="RefSeq" id="XP_031921690.1">
    <property type="nucleotide sequence ID" value="XM_032068992.1"/>
</dbReference>
<dbReference type="AlphaFoldDB" id="A0A5N6ZP42"/>
<keyword evidence="3" id="KW-0805">Transcription regulation</keyword>
<keyword evidence="1" id="KW-0479">Metal-binding</keyword>
<proteinExistence type="predicted"/>
<organism evidence="8 9">
    <name type="scientific">Aspergillus caelatus</name>
    <dbReference type="NCBI Taxonomy" id="61420"/>
    <lineage>
        <taxon>Eukaryota</taxon>
        <taxon>Fungi</taxon>
        <taxon>Dikarya</taxon>
        <taxon>Ascomycota</taxon>
        <taxon>Pezizomycotina</taxon>
        <taxon>Eurotiomycetes</taxon>
        <taxon>Eurotiomycetidae</taxon>
        <taxon>Eurotiales</taxon>
        <taxon>Aspergillaceae</taxon>
        <taxon>Aspergillus</taxon>
        <taxon>Aspergillus subgen. Circumdati</taxon>
    </lineage>
</organism>
<dbReference type="GO" id="GO:0003677">
    <property type="term" value="F:DNA binding"/>
    <property type="evidence" value="ECO:0007669"/>
    <property type="project" value="UniProtKB-KW"/>
</dbReference>
<evidence type="ECO:0008006" key="10">
    <source>
        <dbReference type="Google" id="ProtNLM"/>
    </source>
</evidence>
<evidence type="ECO:0000313" key="9">
    <source>
        <dbReference type="Proteomes" id="UP000326268"/>
    </source>
</evidence>
<gene>
    <name evidence="8" type="ORF">BDV27DRAFT_137447</name>
</gene>
<dbReference type="InterPro" id="IPR052360">
    <property type="entry name" value="Transcr_Regulatory_Proteins"/>
</dbReference>
<dbReference type="Pfam" id="PF11951">
    <property type="entry name" value="Fungal_trans_2"/>
    <property type="match status" value="1"/>
</dbReference>
<dbReference type="EMBL" id="ML737882">
    <property type="protein sequence ID" value="KAE8358609.1"/>
    <property type="molecule type" value="Genomic_DNA"/>
</dbReference>
<evidence type="ECO:0000256" key="5">
    <source>
        <dbReference type="ARBA" id="ARBA00023163"/>
    </source>
</evidence>
<reference evidence="8 9" key="1">
    <citation type="submission" date="2019-04" db="EMBL/GenBank/DDBJ databases">
        <title>Friends and foes A comparative genomics studyof 23 Aspergillus species from section Flavi.</title>
        <authorList>
            <consortium name="DOE Joint Genome Institute"/>
            <person name="Kjaerbolling I."/>
            <person name="Vesth T."/>
            <person name="Frisvad J.C."/>
            <person name="Nybo J.L."/>
            <person name="Theobald S."/>
            <person name="Kildgaard S."/>
            <person name="Isbrandt T."/>
            <person name="Kuo A."/>
            <person name="Sato A."/>
            <person name="Lyhne E.K."/>
            <person name="Kogle M.E."/>
            <person name="Wiebenga A."/>
            <person name="Kun R.S."/>
            <person name="Lubbers R.J."/>
            <person name="Makela M.R."/>
            <person name="Barry K."/>
            <person name="Chovatia M."/>
            <person name="Clum A."/>
            <person name="Daum C."/>
            <person name="Haridas S."/>
            <person name="He G."/>
            <person name="LaButti K."/>
            <person name="Lipzen A."/>
            <person name="Mondo S."/>
            <person name="Riley R."/>
            <person name="Salamov A."/>
            <person name="Simmons B.A."/>
            <person name="Magnuson J.K."/>
            <person name="Henrissat B."/>
            <person name="Mortensen U.H."/>
            <person name="Larsen T.O."/>
            <person name="Devries R.P."/>
            <person name="Grigoriev I.V."/>
            <person name="Machida M."/>
            <person name="Baker S.E."/>
            <person name="Andersen M.R."/>
        </authorList>
    </citation>
    <scope>NUCLEOTIDE SEQUENCE [LARGE SCALE GENOMIC DNA]</scope>
    <source>
        <strain evidence="8 9">CBS 763.97</strain>
    </source>
</reference>
<dbReference type="OrthoDB" id="3172332at2759"/>
<evidence type="ECO:0000256" key="4">
    <source>
        <dbReference type="ARBA" id="ARBA00023125"/>
    </source>
</evidence>
<dbReference type="PANTHER" id="PTHR36206:SF16">
    <property type="entry name" value="TRANSCRIPTION FACTOR DOMAIN-CONTAINING PROTEIN-RELATED"/>
    <property type="match status" value="1"/>
</dbReference>